<dbReference type="AlphaFoldDB" id="A0A9R0IMT9"/>
<dbReference type="OrthoDB" id="259181at2759"/>
<evidence type="ECO:0000313" key="4">
    <source>
        <dbReference type="RefSeq" id="XP_021851942.1"/>
    </source>
</evidence>
<evidence type="ECO:0000259" key="2">
    <source>
        <dbReference type="Pfam" id="PF02602"/>
    </source>
</evidence>
<evidence type="ECO:0000256" key="1">
    <source>
        <dbReference type="SAM" id="SignalP"/>
    </source>
</evidence>
<keyword evidence="3" id="KW-1185">Reference proteome</keyword>
<dbReference type="InterPro" id="IPR036108">
    <property type="entry name" value="4pyrrol_syn_uPrphyn_synt_sf"/>
</dbReference>
<dbReference type="GO" id="GO:0004852">
    <property type="term" value="F:uroporphyrinogen-III synthase activity"/>
    <property type="evidence" value="ECO:0007669"/>
    <property type="project" value="InterPro"/>
</dbReference>
<feature type="domain" description="Tetrapyrrole biosynthesis uroporphyrinogen III synthase" evidence="2">
    <location>
        <begin position="43"/>
        <end position="288"/>
    </location>
</feature>
<dbReference type="InterPro" id="IPR003754">
    <property type="entry name" value="4pyrrol_synth_uPrphyn_synth"/>
</dbReference>
<accession>A0A9R0IMT9</accession>
<dbReference type="Pfam" id="PF02602">
    <property type="entry name" value="HEM4"/>
    <property type="match status" value="1"/>
</dbReference>
<keyword evidence="1" id="KW-0732">Signal</keyword>
<dbReference type="PANTHER" id="PTHR38020:SF1">
    <property type="entry name" value="UROPORPHYRINOGEN-III SYNTHASE"/>
    <property type="match status" value="1"/>
</dbReference>
<name>A0A9R0IMT9_SPIOL</name>
<proteinExistence type="predicted"/>
<dbReference type="Gene3D" id="3.40.50.10090">
    <property type="match status" value="2"/>
</dbReference>
<dbReference type="RefSeq" id="XP_021851942.1">
    <property type="nucleotide sequence ID" value="XM_021996250.1"/>
</dbReference>
<dbReference type="Proteomes" id="UP000813463">
    <property type="component" value="Chromosome 3"/>
</dbReference>
<reference evidence="4" key="2">
    <citation type="submission" date="2025-08" db="UniProtKB">
        <authorList>
            <consortium name="RefSeq"/>
        </authorList>
    </citation>
    <scope>IDENTIFICATION</scope>
    <source>
        <tissue evidence="4">Leaf</tissue>
    </source>
</reference>
<dbReference type="GeneID" id="110791499"/>
<dbReference type="CDD" id="cd06578">
    <property type="entry name" value="HemD"/>
    <property type="match status" value="1"/>
</dbReference>
<gene>
    <name evidence="4" type="primary">LOC110791499</name>
</gene>
<feature type="chain" id="PRO_5040174802" description="Tetrapyrrole biosynthesis uroporphyrinogen III synthase domain-containing protein" evidence="1">
    <location>
        <begin position="18"/>
        <end position="308"/>
    </location>
</feature>
<protein>
    <recommendedName>
        <fullName evidence="2">Tetrapyrrole biosynthesis uroporphyrinogen III synthase domain-containing protein</fullName>
    </recommendedName>
</protein>
<dbReference type="PANTHER" id="PTHR38020">
    <property type="entry name" value="UROPORPHYRINOGEN-III SYNTHASE"/>
    <property type="match status" value="1"/>
</dbReference>
<sequence>MVMSLMTINSLLTPTASCPNPSSPNGPNRTVAFTTPEYNYASRLSLLLHQHNFIPLSCPTVIVGPTSSTKSSLLQQISLLHRFSAIAFTSRSGISAFFTALSESPSLPHSFFPAGEEFIIAALGKDAELLTPEIISKLSPNSNRVRIVLPSNPTPSGLVDSLGPGLGRQILCPVPLVLGLKEPPVVPDFLRDLSSMGWVTVRVNAYETRWAGPKCAEKLIEVDNLDGLVFTSTSEVEGLLKSLKEYGLDWDGMRRRWPGLIVAAHGPVTASGAEKLGVRVDVVSSKFSSFEGVVEVLDNNIWRNSNIY</sequence>
<feature type="signal peptide" evidence="1">
    <location>
        <begin position="1"/>
        <end position="17"/>
    </location>
</feature>
<organism evidence="3 4">
    <name type="scientific">Spinacia oleracea</name>
    <name type="common">Spinach</name>
    <dbReference type="NCBI Taxonomy" id="3562"/>
    <lineage>
        <taxon>Eukaryota</taxon>
        <taxon>Viridiplantae</taxon>
        <taxon>Streptophyta</taxon>
        <taxon>Embryophyta</taxon>
        <taxon>Tracheophyta</taxon>
        <taxon>Spermatophyta</taxon>
        <taxon>Magnoliopsida</taxon>
        <taxon>eudicotyledons</taxon>
        <taxon>Gunneridae</taxon>
        <taxon>Pentapetalae</taxon>
        <taxon>Caryophyllales</taxon>
        <taxon>Chenopodiaceae</taxon>
        <taxon>Chenopodioideae</taxon>
        <taxon>Anserineae</taxon>
        <taxon>Spinacia</taxon>
    </lineage>
</organism>
<dbReference type="GO" id="GO:0033014">
    <property type="term" value="P:tetrapyrrole biosynthetic process"/>
    <property type="evidence" value="ECO:0007669"/>
    <property type="project" value="InterPro"/>
</dbReference>
<reference evidence="3" key="1">
    <citation type="journal article" date="2021" name="Nat. Commun.">
        <title>Genomic analyses provide insights into spinach domestication and the genetic basis of agronomic traits.</title>
        <authorList>
            <person name="Cai X."/>
            <person name="Sun X."/>
            <person name="Xu C."/>
            <person name="Sun H."/>
            <person name="Wang X."/>
            <person name="Ge C."/>
            <person name="Zhang Z."/>
            <person name="Wang Q."/>
            <person name="Fei Z."/>
            <person name="Jiao C."/>
            <person name="Wang Q."/>
        </authorList>
    </citation>
    <scope>NUCLEOTIDE SEQUENCE [LARGE SCALE GENOMIC DNA]</scope>
    <source>
        <strain evidence="3">cv. Varoflay</strain>
    </source>
</reference>
<dbReference type="SUPFAM" id="SSF69618">
    <property type="entry name" value="HemD-like"/>
    <property type="match status" value="1"/>
</dbReference>
<dbReference type="KEGG" id="soe:110791499"/>
<evidence type="ECO:0000313" key="3">
    <source>
        <dbReference type="Proteomes" id="UP000813463"/>
    </source>
</evidence>